<comment type="caution">
    <text evidence="2">The sequence shown here is derived from an EMBL/GenBank/DDBJ whole genome shotgun (WGS) entry which is preliminary data.</text>
</comment>
<evidence type="ECO:0000313" key="3">
    <source>
        <dbReference type="Proteomes" id="UP000660262"/>
    </source>
</evidence>
<protein>
    <submittedName>
        <fullName evidence="2">Uncharacterized protein</fullName>
    </submittedName>
</protein>
<proteinExistence type="predicted"/>
<sequence>MNSNGTAAGPMSATPMWVDGRLAHYGLPYYAYAANTNAGSAQSLQVAPPHYLTMMTTNAHYGVAHAQHTGAQQNHAANGSNAATNGGGGGGGGGNDTPQGGESLSDAQVGEIRMWALRAKLKHSVRQAVTAVRAEAAAEAEQLRSRVALLEAQVATLTATVERLTASETAVDASATTAKGVEKASAPENAHAENSS</sequence>
<dbReference type="AlphaFoldDB" id="A0A830HTQ5"/>
<accession>A0A830HTQ5</accession>
<dbReference type="EMBL" id="BNJQ01000029">
    <property type="protein sequence ID" value="GHP10502.1"/>
    <property type="molecule type" value="Genomic_DNA"/>
</dbReference>
<organism evidence="2 3">
    <name type="scientific">Pycnococcus provasolii</name>
    <dbReference type="NCBI Taxonomy" id="41880"/>
    <lineage>
        <taxon>Eukaryota</taxon>
        <taxon>Viridiplantae</taxon>
        <taxon>Chlorophyta</taxon>
        <taxon>Pseudoscourfieldiophyceae</taxon>
        <taxon>Pseudoscourfieldiales</taxon>
        <taxon>Pycnococcaceae</taxon>
        <taxon>Pycnococcus</taxon>
    </lineage>
</organism>
<name>A0A830HTQ5_9CHLO</name>
<feature type="compositionally biased region" description="Gly residues" evidence="1">
    <location>
        <begin position="85"/>
        <end position="95"/>
    </location>
</feature>
<keyword evidence="3" id="KW-1185">Reference proteome</keyword>
<gene>
    <name evidence="2" type="ORF">PPROV_000923300</name>
</gene>
<evidence type="ECO:0000313" key="2">
    <source>
        <dbReference type="EMBL" id="GHP10502.1"/>
    </source>
</evidence>
<reference evidence="2" key="1">
    <citation type="submission" date="2020-10" db="EMBL/GenBank/DDBJ databases">
        <title>Unveiling of a novel bifunctional photoreceptor, Dualchrome1, isolated from a cosmopolitan green alga.</title>
        <authorList>
            <person name="Suzuki S."/>
            <person name="Kawachi M."/>
        </authorList>
    </citation>
    <scope>NUCLEOTIDE SEQUENCE</scope>
    <source>
        <strain evidence="2">NIES 2893</strain>
    </source>
</reference>
<evidence type="ECO:0000256" key="1">
    <source>
        <dbReference type="SAM" id="MobiDB-lite"/>
    </source>
</evidence>
<feature type="region of interest" description="Disordered" evidence="1">
    <location>
        <begin position="166"/>
        <end position="196"/>
    </location>
</feature>
<feature type="region of interest" description="Disordered" evidence="1">
    <location>
        <begin position="68"/>
        <end position="104"/>
    </location>
</feature>
<dbReference type="Proteomes" id="UP000660262">
    <property type="component" value="Unassembled WGS sequence"/>
</dbReference>